<proteinExistence type="predicted"/>
<gene>
    <name evidence="1" type="ORF">S01H4_45902</name>
</gene>
<protein>
    <submittedName>
        <fullName evidence="1">Uncharacterized protein</fullName>
    </submittedName>
</protein>
<dbReference type="EMBL" id="BART01025592">
    <property type="protein sequence ID" value="GAH02740.1"/>
    <property type="molecule type" value="Genomic_DNA"/>
</dbReference>
<evidence type="ECO:0000313" key="1">
    <source>
        <dbReference type="EMBL" id="GAH02740.1"/>
    </source>
</evidence>
<dbReference type="AlphaFoldDB" id="X1D3A3"/>
<reference evidence="1" key="1">
    <citation type="journal article" date="2014" name="Front. Microbiol.">
        <title>High frequency of phylogenetically diverse reductive dehalogenase-homologous genes in deep subseafloor sedimentary metagenomes.</title>
        <authorList>
            <person name="Kawai M."/>
            <person name="Futagami T."/>
            <person name="Toyoda A."/>
            <person name="Takaki Y."/>
            <person name="Nishi S."/>
            <person name="Hori S."/>
            <person name="Arai W."/>
            <person name="Tsubouchi T."/>
            <person name="Morono Y."/>
            <person name="Uchiyama I."/>
            <person name="Ito T."/>
            <person name="Fujiyama A."/>
            <person name="Inagaki F."/>
            <person name="Takami H."/>
        </authorList>
    </citation>
    <scope>NUCLEOTIDE SEQUENCE</scope>
    <source>
        <strain evidence="1">Expedition CK06-06</strain>
    </source>
</reference>
<comment type="caution">
    <text evidence="1">The sequence shown here is derived from an EMBL/GenBank/DDBJ whole genome shotgun (WGS) entry which is preliminary data.</text>
</comment>
<sequence length="100" mass="11146">LSKIVIYVSKSDMILSLGFIPLSFSKELKNASSILIFIHSLIRGVGSFNGFSLSFNPFINLLIVSPRTALVLPFNMADSFPLDIFELTEADDMDFTNLLR</sequence>
<name>X1D3A3_9ZZZZ</name>
<feature type="non-terminal residue" evidence="1">
    <location>
        <position position="1"/>
    </location>
</feature>
<accession>X1D3A3</accession>
<organism evidence="1">
    <name type="scientific">marine sediment metagenome</name>
    <dbReference type="NCBI Taxonomy" id="412755"/>
    <lineage>
        <taxon>unclassified sequences</taxon>
        <taxon>metagenomes</taxon>
        <taxon>ecological metagenomes</taxon>
    </lineage>
</organism>